<organism evidence="1 2">
    <name type="scientific">Steinernema glaseri</name>
    <dbReference type="NCBI Taxonomy" id="37863"/>
    <lineage>
        <taxon>Eukaryota</taxon>
        <taxon>Metazoa</taxon>
        <taxon>Ecdysozoa</taxon>
        <taxon>Nematoda</taxon>
        <taxon>Chromadorea</taxon>
        <taxon>Rhabditida</taxon>
        <taxon>Tylenchina</taxon>
        <taxon>Panagrolaimomorpha</taxon>
        <taxon>Strongyloidoidea</taxon>
        <taxon>Steinernematidae</taxon>
        <taxon>Steinernema</taxon>
    </lineage>
</organism>
<keyword evidence="1" id="KW-1185">Reference proteome</keyword>
<sequence>MARIFQLLEVDLYDSMCYKGRQHQIDCFIRLQQLLQQEQEENHNHEVIAIVASSLSLSCRSQGNVLIIFIEQKSFATESFVPGENRFIVVGLRLEPESVGCY</sequence>
<dbReference type="Proteomes" id="UP000095287">
    <property type="component" value="Unplaced"/>
</dbReference>
<protein>
    <submittedName>
        <fullName evidence="2">Uncharacterized protein</fullName>
    </submittedName>
</protein>
<dbReference type="AlphaFoldDB" id="A0A1I7Z9K0"/>
<evidence type="ECO:0000313" key="2">
    <source>
        <dbReference type="WBParaSite" id="L893_g24281.t1"/>
    </source>
</evidence>
<evidence type="ECO:0000313" key="1">
    <source>
        <dbReference type="Proteomes" id="UP000095287"/>
    </source>
</evidence>
<reference evidence="2" key="1">
    <citation type="submission" date="2016-11" db="UniProtKB">
        <authorList>
            <consortium name="WormBaseParasite"/>
        </authorList>
    </citation>
    <scope>IDENTIFICATION</scope>
</reference>
<proteinExistence type="predicted"/>
<name>A0A1I7Z9K0_9BILA</name>
<dbReference type="WBParaSite" id="L893_g24281.t1">
    <property type="protein sequence ID" value="L893_g24281.t1"/>
    <property type="gene ID" value="L893_g24281"/>
</dbReference>
<accession>A0A1I7Z9K0</accession>